<gene>
    <name evidence="2" type="primary">Acey_s0021.g323</name>
    <name evidence="2" type="ORF">Y032_0021g323</name>
</gene>
<comment type="caution">
    <text evidence="2">The sequence shown here is derived from an EMBL/GenBank/DDBJ whole genome shotgun (WGS) entry which is preliminary data.</text>
</comment>
<dbReference type="InterPro" id="IPR051357">
    <property type="entry name" value="H3K9_HMTase_SUVAR3-9"/>
</dbReference>
<dbReference type="STRING" id="53326.A0A016V0V0"/>
<name>A0A016V0V0_9BILA</name>
<organism evidence="2 3">
    <name type="scientific">Ancylostoma ceylanicum</name>
    <dbReference type="NCBI Taxonomy" id="53326"/>
    <lineage>
        <taxon>Eukaryota</taxon>
        <taxon>Metazoa</taxon>
        <taxon>Ecdysozoa</taxon>
        <taxon>Nematoda</taxon>
        <taxon>Chromadorea</taxon>
        <taxon>Rhabditida</taxon>
        <taxon>Rhabditina</taxon>
        <taxon>Rhabditomorpha</taxon>
        <taxon>Strongyloidea</taxon>
        <taxon>Ancylostomatidae</taxon>
        <taxon>Ancylostomatinae</taxon>
        <taxon>Ancylostoma</taxon>
    </lineage>
</organism>
<feature type="domain" description="SET" evidence="1">
    <location>
        <begin position="87"/>
        <end position="207"/>
    </location>
</feature>
<dbReference type="GO" id="GO:0042054">
    <property type="term" value="F:histone methyltransferase activity"/>
    <property type="evidence" value="ECO:0007669"/>
    <property type="project" value="TreeGrafter"/>
</dbReference>
<evidence type="ECO:0000313" key="3">
    <source>
        <dbReference type="Proteomes" id="UP000024635"/>
    </source>
</evidence>
<evidence type="ECO:0000313" key="2">
    <source>
        <dbReference type="EMBL" id="EYC20627.1"/>
    </source>
</evidence>
<dbReference type="PANTHER" id="PTHR45660">
    <property type="entry name" value="HISTONE-LYSINE N-METHYLTRANSFERASE SETMAR"/>
    <property type="match status" value="1"/>
</dbReference>
<accession>A0A016V0V0</accession>
<dbReference type="EMBL" id="JARK01001357">
    <property type="protein sequence ID" value="EYC20627.1"/>
    <property type="molecule type" value="Genomic_DNA"/>
</dbReference>
<dbReference type="OrthoDB" id="5846691at2759"/>
<dbReference type="Pfam" id="PF00856">
    <property type="entry name" value="SET"/>
    <property type="match status" value="1"/>
</dbReference>
<reference evidence="3" key="1">
    <citation type="journal article" date="2015" name="Nat. Genet.">
        <title>The genome and transcriptome of the zoonotic hookworm Ancylostoma ceylanicum identify infection-specific gene families.</title>
        <authorList>
            <person name="Schwarz E.M."/>
            <person name="Hu Y."/>
            <person name="Antoshechkin I."/>
            <person name="Miller M.M."/>
            <person name="Sternberg P.W."/>
            <person name="Aroian R.V."/>
        </authorList>
    </citation>
    <scope>NUCLEOTIDE SEQUENCE</scope>
    <source>
        <strain evidence="3">HY135</strain>
    </source>
</reference>
<dbReference type="PANTHER" id="PTHR45660:SF13">
    <property type="entry name" value="HISTONE-LYSINE N-METHYLTRANSFERASE SETMAR"/>
    <property type="match status" value="1"/>
</dbReference>
<dbReference type="AlphaFoldDB" id="A0A016V0V0"/>
<keyword evidence="3" id="KW-1185">Reference proteome</keyword>
<protein>
    <recommendedName>
        <fullName evidence="1">SET domain-containing protein</fullName>
    </recommendedName>
</protein>
<dbReference type="PROSITE" id="PS50280">
    <property type="entry name" value="SET"/>
    <property type="match status" value="1"/>
</dbReference>
<dbReference type="InterPro" id="IPR046341">
    <property type="entry name" value="SET_dom_sf"/>
</dbReference>
<dbReference type="SMART" id="SM00317">
    <property type="entry name" value="SET"/>
    <property type="match status" value="1"/>
</dbReference>
<dbReference type="Gene3D" id="2.170.270.10">
    <property type="entry name" value="SET domain"/>
    <property type="match status" value="1"/>
</dbReference>
<dbReference type="InterPro" id="IPR001214">
    <property type="entry name" value="SET_dom"/>
</dbReference>
<dbReference type="GO" id="GO:0003690">
    <property type="term" value="F:double-stranded DNA binding"/>
    <property type="evidence" value="ECO:0007669"/>
    <property type="project" value="TreeGrafter"/>
</dbReference>
<evidence type="ECO:0000259" key="1">
    <source>
        <dbReference type="PROSITE" id="PS50280"/>
    </source>
</evidence>
<proteinExistence type="predicted"/>
<dbReference type="SUPFAM" id="SSF82199">
    <property type="entry name" value="SET domain"/>
    <property type="match status" value="1"/>
</dbReference>
<sequence length="279" mass="30535">MSMHQNDRFERIADISTDGGVDEAMSSQSFNFNGVDELMGRDQIRMRSTGKVDVEKLAEATTVECGTTCSCTSDCPSRFAERGRKIPLVVMYTTTKGWSVFAPQIIPAGTFLGVYTGEIIPLCSAISQGISTSYQFTNIHQIPGTKQYVVDASRMGNETRYFNHACGDAANLKAVSLLSRGNLLTNNMLFFTKRMISKGEELTFSYRGKDMEEQKSGIRCLIVSMIDNAVRTCSLCCGIIGAAPATPRYGAFNALRIMGMVVMRGVGDVEMVYTGNFSV</sequence>
<dbReference type="Proteomes" id="UP000024635">
    <property type="component" value="Unassembled WGS sequence"/>
</dbReference>